<reference evidence="2" key="1">
    <citation type="submission" date="2015-10" db="EMBL/GenBank/DDBJ databases">
        <authorList>
            <person name="Regsiter A."/>
            <person name="william w."/>
        </authorList>
    </citation>
    <scope>NUCLEOTIDE SEQUENCE [LARGE SCALE GENOMIC DNA]</scope>
</reference>
<dbReference type="AlphaFoldDB" id="A0A1J1LJ34"/>
<evidence type="ECO:0008006" key="3">
    <source>
        <dbReference type="Google" id="ProtNLM"/>
    </source>
</evidence>
<protein>
    <recommendedName>
        <fullName evidence="3">Replication restart DNA helicase PriA</fullName>
    </recommendedName>
</protein>
<sequence>MATKQTVRCPNCGTLAERSYTHKITQTQCHRCDYLMITCSVTGKVVEAYAPGLSLRC</sequence>
<evidence type="ECO:0000313" key="2">
    <source>
        <dbReference type="Proteomes" id="UP000184315"/>
    </source>
</evidence>
<organism evidence="1 2">
    <name type="scientific">Planktothrix tepida PCC 9214</name>
    <dbReference type="NCBI Taxonomy" id="671072"/>
    <lineage>
        <taxon>Bacteria</taxon>
        <taxon>Bacillati</taxon>
        <taxon>Cyanobacteriota</taxon>
        <taxon>Cyanophyceae</taxon>
        <taxon>Oscillatoriophycideae</taxon>
        <taxon>Oscillatoriales</taxon>
        <taxon>Microcoleaceae</taxon>
        <taxon>Planktothrix</taxon>
    </lineage>
</organism>
<name>A0A1J1LJ34_9CYAN</name>
<proteinExistence type="predicted"/>
<gene>
    <name evidence="1" type="ORF">PL9214490066</name>
</gene>
<dbReference type="Proteomes" id="UP000184315">
    <property type="component" value="Unassembled WGS sequence"/>
</dbReference>
<accession>A0A1J1LJ34</accession>
<dbReference type="STRING" id="671072.PL9214490066"/>
<dbReference type="EMBL" id="CZDF01000154">
    <property type="protein sequence ID" value="CUR32519.1"/>
    <property type="molecule type" value="Genomic_DNA"/>
</dbReference>
<keyword evidence="2" id="KW-1185">Reference proteome</keyword>
<dbReference type="RefSeq" id="WP_186440356.1">
    <property type="nucleotide sequence ID" value="NZ_LN889801.1"/>
</dbReference>
<evidence type="ECO:0000313" key="1">
    <source>
        <dbReference type="EMBL" id="CUR32519.1"/>
    </source>
</evidence>